<feature type="domain" description="Peptidase S8/S53" evidence="5">
    <location>
        <begin position="512"/>
        <end position="569"/>
    </location>
</feature>
<dbReference type="CDD" id="cd05562">
    <property type="entry name" value="Peptidases_S53_like"/>
    <property type="match status" value="1"/>
</dbReference>
<keyword evidence="4" id="KW-0732">Signal</keyword>
<dbReference type="Pfam" id="PF00082">
    <property type="entry name" value="Peptidase_S8"/>
    <property type="match status" value="1"/>
</dbReference>
<evidence type="ECO:0000256" key="4">
    <source>
        <dbReference type="SAM" id="SignalP"/>
    </source>
</evidence>
<dbReference type="HOGENOM" id="CLU_315622_0_0_3"/>
<evidence type="ECO:0000313" key="7">
    <source>
        <dbReference type="Proteomes" id="UP000017396"/>
    </source>
</evidence>
<organism evidence="6 7">
    <name type="scientific">Gloeobacter kilaueensis (strain ATCC BAA-2537 / CCAP 1431/1 / ULC 316 / JS1)</name>
    <dbReference type="NCBI Taxonomy" id="1183438"/>
    <lineage>
        <taxon>Bacteria</taxon>
        <taxon>Bacillati</taxon>
        <taxon>Cyanobacteriota</taxon>
        <taxon>Cyanophyceae</taxon>
        <taxon>Gloeobacterales</taxon>
        <taxon>Gloeobacteraceae</taxon>
        <taxon>Gloeobacter</taxon>
    </lineage>
</organism>
<evidence type="ECO:0000259" key="5">
    <source>
        <dbReference type="Pfam" id="PF00082"/>
    </source>
</evidence>
<dbReference type="RefSeq" id="WP_023175625.1">
    <property type="nucleotide sequence ID" value="NC_022600.1"/>
</dbReference>
<dbReference type="PATRIC" id="fig|1183438.3.peg.3977"/>
<dbReference type="InterPro" id="IPR034075">
    <property type="entry name" value="Glr3161-like_dom"/>
</dbReference>
<dbReference type="GO" id="GO:0006508">
    <property type="term" value="P:proteolysis"/>
    <property type="evidence" value="ECO:0007669"/>
    <property type="project" value="UniProtKB-KW"/>
</dbReference>
<gene>
    <name evidence="6" type="ORF">GKIL_4039</name>
</gene>
<keyword evidence="1" id="KW-0645">Protease</keyword>
<dbReference type="KEGG" id="glj:GKIL_4039"/>
<dbReference type="InterPro" id="IPR023828">
    <property type="entry name" value="Peptidase_S8_Ser-AS"/>
</dbReference>
<dbReference type="InterPro" id="IPR000209">
    <property type="entry name" value="Peptidase_S8/S53_dom"/>
</dbReference>
<accession>U5QRE5</accession>
<feature type="chain" id="PRO_5004664014" description="Peptidase S8/S53 domain-containing protein" evidence="4">
    <location>
        <begin position="27"/>
        <end position="744"/>
    </location>
</feature>
<dbReference type="STRING" id="1183438.GKIL_4039"/>
<dbReference type="eggNOG" id="COG1404">
    <property type="taxonomic scope" value="Bacteria"/>
</dbReference>
<evidence type="ECO:0000256" key="3">
    <source>
        <dbReference type="ARBA" id="ARBA00022825"/>
    </source>
</evidence>
<name>U5QRE5_GLOK1</name>
<dbReference type="Gene3D" id="3.40.50.200">
    <property type="entry name" value="Peptidase S8/S53 domain"/>
    <property type="match status" value="1"/>
</dbReference>
<dbReference type="OrthoDB" id="9813435at2"/>
<keyword evidence="7" id="KW-1185">Reference proteome</keyword>
<keyword evidence="3" id="KW-0720">Serine protease</keyword>
<reference evidence="6 7" key="1">
    <citation type="journal article" date="2013" name="PLoS ONE">
        <title>Cultivation and Complete Genome Sequencing of Gloeobacter kilaueensis sp. nov., from a Lava Cave in Kilauea Caldera, Hawai'i.</title>
        <authorList>
            <person name="Saw J.H."/>
            <person name="Schatz M."/>
            <person name="Brown M.V."/>
            <person name="Kunkel D.D."/>
            <person name="Foster J.S."/>
            <person name="Shick H."/>
            <person name="Christensen S."/>
            <person name="Hou S."/>
            <person name="Wan X."/>
            <person name="Donachie S.P."/>
        </authorList>
    </citation>
    <scope>NUCLEOTIDE SEQUENCE [LARGE SCALE GENOMIC DNA]</scope>
    <source>
        <strain evidence="7">JS</strain>
    </source>
</reference>
<evidence type="ECO:0000256" key="2">
    <source>
        <dbReference type="ARBA" id="ARBA00022801"/>
    </source>
</evidence>
<dbReference type="SUPFAM" id="SSF52743">
    <property type="entry name" value="Subtilisin-like"/>
    <property type="match status" value="1"/>
</dbReference>
<dbReference type="EMBL" id="CP003587">
    <property type="protein sequence ID" value="AGY60285.1"/>
    <property type="molecule type" value="Genomic_DNA"/>
</dbReference>
<keyword evidence="2" id="KW-0378">Hydrolase</keyword>
<evidence type="ECO:0000256" key="1">
    <source>
        <dbReference type="ARBA" id="ARBA00022670"/>
    </source>
</evidence>
<dbReference type="InterPro" id="IPR036852">
    <property type="entry name" value="Peptidase_S8/S53_dom_sf"/>
</dbReference>
<protein>
    <recommendedName>
        <fullName evidence="5">Peptidase S8/S53 domain-containing protein</fullName>
    </recommendedName>
</protein>
<dbReference type="AlphaFoldDB" id="U5QRE5"/>
<sequence>MNHSLRHLLLAAALTLSAATFYPAQAQTALPKNLAAALQRIVELHSRDPQAAYAALKNIEGLPVFLRDREGQRPLVHINLGGKANLESVVASLKAQGLTIQATTNLGGGVIEAYLPLERAVEVARLPGVRSVTPVYRPARSVGAVTSQAVVAQKVLPVQQTGIAGQGIKIAALSDSYASSTQPPTAADDVASGDLPANLTVLEDLPPNSGSDEGRAMLQLIYDIAPRSTLGFATAFNGEVDFANNIIALREQFGADVITDDVIYFDEPFFSDGILAQAVDQVSSAGAAYFSSAGNNGRQGYLSQYRPVTAQAALKLVQSGSQNLKLQGVIAQGLALSFHDFDPGPGVDISQTITVDASAPISFQWDEPFNLGKVQTDYNLLVFNASGQYVGQLSGTDDNVATDQPLEITQLPTGTYQLVIAKANTGPAQQIKYIAINTAVSGEYLGGPTTAGHSVAKGGQSVGAVYWGTLLPEDFTSQGPSQILFDTSGNPLPAPDVRQVPQLSAIDGASTTFFAGGPGANGFPSFFGTSAAAPNAAAVAALVLQGAGGPGSLTPAQVYEALQSSAQDIPFDLDPNFAQAKLFPVLLTAQGDSSSDPNFFTVALSSAATGQTLNQLTISLKDTGLVFDPSTSSGFPFTLGILRGVSAGDVTASLSSDLSTLTLSFAPGSFGPGASAGFGIDRDYAATFSSGNSADLLQKARVSAIVNNKTLRGQFLNTYGAPGYDTISGYGLVDANAAVKAVKP</sequence>
<feature type="signal peptide" evidence="4">
    <location>
        <begin position="1"/>
        <end position="26"/>
    </location>
</feature>
<proteinExistence type="predicted"/>
<evidence type="ECO:0000313" key="6">
    <source>
        <dbReference type="EMBL" id="AGY60285.1"/>
    </source>
</evidence>
<dbReference type="Proteomes" id="UP000017396">
    <property type="component" value="Chromosome"/>
</dbReference>
<dbReference type="GO" id="GO:0004252">
    <property type="term" value="F:serine-type endopeptidase activity"/>
    <property type="evidence" value="ECO:0007669"/>
    <property type="project" value="InterPro"/>
</dbReference>
<dbReference type="PROSITE" id="PS00138">
    <property type="entry name" value="SUBTILASE_SER"/>
    <property type="match status" value="1"/>
</dbReference>